<dbReference type="RefSeq" id="WP_309654724.1">
    <property type="nucleotide sequence ID" value="NZ_JARWAN010000002.1"/>
</dbReference>
<keyword evidence="2 8" id="KW-0645">Protease</keyword>
<dbReference type="Proteomes" id="UP001254564">
    <property type="component" value="Unassembled WGS sequence"/>
</dbReference>
<evidence type="ECO:0000256" key="1">
    <source>
        <dbReference type="ARBA" id="ARBA00008136"/>
    </source>
</evidence>
<proteinExistence type="inferred from homology"/>
<keyword evidence="6" id="KW-0238">DNA-binding</keyword>
<evidence type="ECO:0000256" key="2">
    <source>
        <dbReference type="ARBA" id="ARBA00022670"/>
    </source>
</evidence>
<organism evidence="9 10">
    <name type="scientific">Vreelandella vilamensis</name>
    <dbReference type="NCBI Taxonomy" id="531309"/>
    <lineage>
        <taxon>Bacteria</taxon>
        <taxon>Pseudomonadati</taxon>
        <taxon>Pseudomonadota</taxon>
        <taxon>Gammaproteobacteria</taxon>
        <taxon>Oceanospirillales</taxon>
        <taxon>Halomonadaceae</taxon>
        <taxon>Vreelandella</taxon>
    </lineage>
</organism>
<dbReference type="InterPro" id="IPR003738">
    <property type="entry name" value="SRAP"/>
</dbReference>
<comment type="caution">
    <text evidence="9">The sequence shown here is derived from an EMBL/GenBank/DDBJ whole genome shotgun (WGS) entry which is preliminary data.</text>
</comment>
<evidence type="ECO:0000313" key="9">
    <source>
        <dbReference type="EMBL" id="MDR5897811.1"/>
    </source>
</evidence>
<dbReference type="PANTHER" id="PTHR13604">
    <property type="entry name" value="DC12-RELATED"/>
    <property type="match status" value="1"/>
</dbReference>
<gene>
    <name evidence="9" type="ORF">QC823_02200</name>
</gene>
<keyword evidence="10" id="KW-1185">Reference proteome</keyword>
<evidence type="ECO:0000256" key="3">
    <source>
        <dbReference type="ARBA" id="ARBA00022763"/>
    </source>
</evidence>
<dbReference type="EMBL" id="JARWAN010000002">
    <property type="protein sequence ID" value="MDR5897811.1"/>
    <property type="molecule type" value="Genomic_DNA"/>
</dbReference>
<keyword evidence="4 8" id="KW-0378">Hydrolase</keyword>
<dbReference type="SUPFAM" id="SSF143081">
    <property type="entry name" value="BB1717-like"/>
    <property type="match status" value="1"/>
</dbReference>
<keyword evidence="7" id="KW-0456">Lyase</keyword>
<comment type="similarity">
    <text evidence="1 8">Belongs to the SOS response-associated peptidase family.</text>
</comment>
<protein>
    <recommendedName>
        <fullName evidence="8">Abasic site processing protein</fullName>
        <ecNumber evidence="8">3.4.-.-</ecNumber>
    </recommendedName>
</protein>
<evidence type="ECO:0000256" key="4">
    <source>
        <dbReference type="ARBA" id="ARBA00022801"/>
    </source>
</evidence>
<evidence type="ECO:0000256" key="7">
    <source>
        <dbReference type="ARBA" id="ARBA00023239"/>
    </source>
</evidence>
<evidence type="ECO:0000256" key="8">
    <source>
        <dbReference type="RuleBase" id="RU364100"/>
    </source>
</evidence>
<dbReference type="EC" id="3.4.-.-" evidence="8"/>
<sequence>MTGRLYVRDNALPDALAINVATPLVTSPNLAPRQGVSTIRWEQGERRLTPLFWGLTPPWLEVLDHAPHCARAETLDARPMFRDAFQSRRCLIPVNGFYVWKIKPRSKQPYLITHVQRTPLLLAGLWCRYHTTLTEFTDSMALITVPANLWLSPLTDRLPALVAPNDMDQWLHPETDIAKAKRQLTPAPLKLLGAFPVSKHVNNPAYQSPACAHPVGPMLQWASP</sequence>
<reference evidence="9 10" key="1">
    <citation type="submission" date="2023-04" db="EMBL/GenBank/DDBJ databases">
        <title>A long-awaited taxogenomic arrangement of the family Halomonadaceae.</title>
        <authorList>
            <person name="De La Haba R."/>
            <person name="Chuvochina M."/>
            <person name="Wittouck S."/>
            <person name="Arahal D.R."/>
            <person name="Sanchez-Porro C."/>
            <person name="Hugenholtz P."/>
            <person name="Ventosa A."/>
        </authorList>
    </citation>
    <scope>NUCLEOTIDE SEQUENCE [LARGE SCALE GENOMIC DNA]</scope>
    <source>
        <strain evidence="9 10">DSM 21020</strain>
    </source>
</reference>
<dbReference type="PANTHER" id="PTHR13604:SF0">
    <property type="entry name" value="ABASIC SITE PROCESSING PROTEIN HMCES"/>
    <property type="match status" value="1"/>
</dbReference>
<keyword evidence="3" id="KW-0227">DNA damage</keyword>
<evidence type="ECO:0000256" key="6">
    <source>
        <dbReference type="ARBA" id="ARBA00023125"/>
    </source>
</evidence>
<keyword evidence="5" id="KW-0190">Covalent protein-DNA linkage</keyword>
<accession>A0ABU1H0I8</accession>
<dbReference type="Gene3D" id="3.90.1680.10">
    <property type="entry name" value="SOS response associated peptidase-like"/>
    <property type="match status" value="1"/>
</dbReference>
<name>A0ABU1H0I8_9GAMM</name>
<evidence type="ECO:0000256" key="5">
    <source>
        <dbReference type="ARBA" id="ARBA00023124"/>
    </source>
</evidence>
<dbReference type="InterPro" id="IPR036590">
    <property type="entry name" value="SRAP-like"/>
</dbReference>
<dbReference type="Pfam" id="PF02586">
    <property type="entry name" value="SRAP"/>
    <property type="match status" value="1"/>
</dbReference>
<evidence type="ECO:0000313" key="10">
    <source>
        <dbReference type="Proteomes" id="UP001254564"/>
    </source>
</evidence>